<dbReference type="EMBL" id="CP032096">
    <property type="protein sequence ID" value="QBZ83246.1"/>
    <property type="molecule type" value="Genomic_DNA"/>
</dbReference>
<dbReference type="InterPro" id="IPR007236">
    <property type="entry name" value="SlyX"/>
</dbReference>
<name>A0A4P7NZX9_9GAMM</name>
<comment type="similarity">
    <text evidence="1">Belongs to the SlyX family.</text>
</comment>
<organism evidence="3 4">
    <name type="scientific">Hydrogenovibrio crunogenus</name>
    <dbReference type="NCBI Taxonomy" id="39765"/>
    <lineage>
        <taxon>Bacteria</taxon>
        <taxon>Pseudomonadati</taxon>
        <taxon>Pseudomonadota</taxon>
        <taxon>Gammaproteobacteria</taxon>
        <taxon>Thiotrichales</taxon>
        <taxon>Piscirickettsiaceae</taxon>
        <taxon>Hydrogenovibrio</taxon>
    </lineage>
</organism>
<gene>
    <name evidence="1 3" type="primary">slyX</name>
    <name evidence="3" type="ORF">GHNINEIG_01298</name>
</gene>
<evidence type="ECO:0000313" key="4">
    <source>
        <dbReference type="Proteomes" id="UP000296201"/>
    </source>
</evidence>
<sequence>MVDALKEQVIDLTDKIHQLEVSSAYQEDVIEHLNQTLGKQHQEIQQLQAQIRLLSDILKALKDESSSGIKLPSEEIPPPHY</sequence>
<dbReference type="AlphaFoldDB" id="A0A4P7NZX9"/>
<dbReference type="PANTHER" id="PTHR36508">
    <property type="entry name" value="PROTEIN SLYX"/>
    <property type="match status" value="1"/>
</dbReference>
<evidence type="ECO:0000256" key="1">
    <source>
        <dbReference type="HAMAP-Rule" id="MF_00715"/>
    </source>
</evidence>
<feature type="coiled-coil region" evidence="2">
    <location>
        <begin position="2"/>
        <end position="64"/>
    </location>
</feature>
<dbReference type="OrthoDB" id="8606883at2"/>
<proteinExistence type="inferred from homology"/>
<keyword evidence="4" id="KW-1185">Reference proteome</keyword>
<reference evidence="3 4" key="1">
    <citation type="submission" date="2018-08" db="EMBL/GenBank/DDBJ databases">
        <title>Horizontal acquisition of hydrogen conversion ability and other habitat adaptations in Hydrogenovibrio crunogenus strains.</title>
        <authorList>
            <person name="Gonnella G."/>
            <person name="Adam N."/>
            <person name="Perner M."/>
        </authorList>
    </citation>
    <scope>NUCLEOTIDE SEQUENCE [LARGE SCALE GENOMIC DNA]</scope>
    <source>
        <strain evidence="3 4">SP-41</strain>
    </source>
</reference>
<dbReference type="RefSeq" id="WP_135795881.1">
    <property type="nucleotide sequence ID" value="NZ_CP032096.1"/>
</dbReference>
<dbReference type="HAMAP" id="MF_00715">
    <property type="entry name" value="SlyX"/>
    <property type="match status" value="1"/>
</dbReference>
<evidence type="ECO:0000313" key="3">
    <source>
        <dbReference type="EMBL" id="QBZ83246.1"/>
    </source>
</evidence>
<evidence type="ECO:0000256" key="2">
    <source>
        <dbReference type="SAM" id="Coils"/>
    </source>
</evidence>
<dbReference type="PANTHER" id="PTHR36508:SF1">
    <property type="entry name" value="PROTEIN SLYX"/>
    <property type="match status" value="1"/>
</dbReference>
<protein>
    <recommendedName>
        <fullName evidence="1">Protein SlyX homolog</fullName>
    </recommendedName>
</protein>
<accession>A0A4P7NZX9</accession>
<keyword evidence="2" id="KW-0175">Coiled coil</keyword>
<dbReference type="Proteomes" id="UP000296201">
    <property type="component" value="Chromosome"/>
</dbReference>
<dbReference type="Pfam" id="PF04102">
    <property type="entry name" value="SlyX"/>
    <property type="match status" value="1"/>
</dbReference>